<dbReference type="InterPro" id="IPR036526">
    <property type="entry name" value="C-N_Hydrolase_sf"/>
</dbReference>
<dbReference type="Proteomes" id="UP001628220">
    <property type="component" value="Unassembled WGS sequence"/>
</dbReference>
<dbReference type="PANTHER" id="PTHR47799:SF1">
    <property type="entry name" value="OMEGA-AMIDASE YAFV"/>
    <property type="match status" value="1"/>
</dbReference>
<gene>
    <name evidence="2" type="ORF">Tsumi_02340</name>
</gene>
<organism evidence="2 3">
    <name type="scientific">Porphyromonas miyakawae</name>
    <dbReference type="NCBI Taxonomy" id="3137470"/>
    <lineage>
        <taxon>Bacteria</taxon>
        <taxon>Pseudomonadati</taxon>
        <taxon>Bacteroidota</taxon>
        <taxon>Bacteroidia</taxon>
        <taxon>Bacteroidales</taxon>
        <taxon>Porphyromonadaceae</taxon>
        <taxon>Porphyromonas</taxon>
    </lineage>
</organism>
<dbReference type="RefSeq" id="WP_411914945.1">
    <property type="nucleotide sequence ID" value="NZ_BAAFSF010000001.1"/>
</dbReference>
<dbReference type="Gene3D" id="3.60.110.10">
    <property type="entry name" value="Carbon-nitrogen hydrolase"/>
    <property type="match status" value="1"/>
</dbReference>
<feature type="domain" description="CN hydrolase" evidence="1">
    <location>
        <begin position="6"/>
        <end position="239"/>
    </location>
</feature>
<reference evidence="2 3" key="1">
    <citation type="journal article" date="2025" name="Int. J. Syst. Evol. Microbiol.">
        <title>Desulfovibrio falkowii sp. nov., Porphyromonas miyakawae sp. nov., Mediterraneibacter flintii sp. nov. and Owariibacterium komagatae gen. nov., sp. nov., isolated from human faeces.</title>
        <authorList>
            <person name="Hamaguchi T."/>
            <person name="Ohara M."/>
            <person name="Hisatomi A."/>
            <person name="Sekiguchi K."/>
            <person name="Takeda J.I."/>
            <person name="Ueyama J."/>
            <person name="Ito M."/>
            <person name="Nishiwaki H."/>
            <person name="Ogi T."/>
            <person name="Hirayama M."/>
            <person name="Ohkuma M."/>
            <person name="Sakamoto M."/>
            <person name="Ohno K."/>
        </authorList>
    </citation>
    <scope>NUCLEOTIDE SEQUENCE [LARGE SCALE GENOMIC DNA]</scope>
    <source>
        <strain evidence="2 3">13CB11C</strain>
    </source>
</reference>
<name>A0ABQ0E088_9PORP</name>
<evidence type="ECO:0000313" key="2">
    <source>
        <dbReference type="EMBL" id="GAB1251130.1"/>
    </source>
</evidence>
<dbReference type="InterPro" id="IPR052737">
    <property type="entry name" value="Omega-amidase_YafV"/>
</dbReference>
<dbReference type="Pfam" id="PF00795">
    <property type="entry name" value="CN_hydrolase"/>
    <property type="match status" value="1"/>
</dbReference>
<dbReference type="PROSITE" id="PS50263">
    <property type="entry name" value="CN_HYDROLASE"/>
    <property type="match status" value="1"/>
</dbReference>
<dbReference type="PANTHER" id="PTHR47799">
    <property type="entry name" value="OMEGA-AMIDASE YAFV"/>
    <property type="match status" value="1"/>
</dbReference>
<accession>A0ABQ0E088</accession>
<evidence type="ECO:0000259" key="1">
    <source>
        <dbReference type="PROSITE" id="PS50263"/>
    </source>
</evidence>
<proteinExistence type="predicted"/>
<dbReference type="InterPro" id="IPR003010">
    <property type="entry name" value="C-N_Hydrolase"/>
</dbReference>
<comment type="caution">
    <text evidence="2">The sequence shown here is derived from an EMBL/GenBank/DDBJ whole genome shotgun (WGS) entry which is preliminary data.</text>
</comment>
<sequence>MQTDHLKIGAAQLDIAIGHAEANLHKVQQYTTQAAAEGCDLIVFPEVITSGFADFERLAELPPYTSLETIRELAISHKVAIASSMLLREGDSIYNRIFLATAEGDLLTQDKRHLFSPGGEAQYVSPALERHIYLFKGWRILLTACYDLRFPVWCRNRNNEYDLIINCANWPQPRRRVWQTLLNARAMENLCYVCGVNRVGTDDDGLHYTGDSAIVDPRGNHLGEATPEEEQFFSAIIEREPMEKLRHKFPVWKDADLFTLIY</sequence>
<evidence type="ECO:0000313" key="3">
    <source>
        <dbReference type="Proteomes" id="UP001628220"/>
    </source>
</evidence>
<dbReference type="EMBL" id="BAAFSF010000001">
    <property type="protein sequence ID" value="GAB1251130.1"/>
    <property type="molecule type" value="Genomic_DNA"/>
</dbReference>
<dbReference type="SUPFAM" id="SSF56317">
    <property type="entry name" value="Carbon-nitrogen hydrolase"/>
    <property type="match status" value="1"/>
</dbReference>
<protein>
    <submittedName>
        <fullName evidence="2">Amidohydrolase</fullName>
    </submittedName>
</protein>
<keyword evidence="3" id="KW-1185">Reference proteome</keyword>